<dbReference type="RefSeq" id="WP_103003744.1">
    <property type="nucleotide sequence ID" value="NZ_NBAX01000007.1"/>
</dbReference>
<evidence type="ECO:0000256" key="1">
    <source>
        <dbReference type="ARBA" id="ARBA00006096"/>
    </source>
</evidence>
<dbReference type="SUPFAM" id="SSF56601">
    <property type="entry name" value="beta-lactamase/transpeptidase-like"/>
    <property type="match status" value="1"/>
</dbReference>
<dbReference type="PRINTS" id="PR00922">
    <property type="entry name" value="DADACBPTASE3"/>
</dbReference>
<dbReference type="Pfam" id="PF02113">
    <property type="entry name" value="Peptidase_S13"/>
    <property type="match status" value="2"/>
</dbReference>
<dbReference type="Gene3D" id="3.40.710.10">
    <property type="entry name" value="DD-peptidase/beta-lactamase superfamily"/>
    <property type="match status" value="1"/>
</dbReference>
<dbReference type="PROSITE" id="PS51257">
    <property type="entry name" value="PROKAR_LIPOPROTEIN"/>
    <property type="match status" value="1"/>
</dbReference>
<proteinExistence type="inferred from homology"/>
<dbReference type="Proteomes" id="UP000236634">
    <property type="component" value="Unassembled WGS sequence"/>
</dbReference>
<evidence type="ECO:0000313" key="4">
    <source>
        <dbReference type="Proteomes" id="UP000236634"/>
    </source>
</evidence>
<keyword evidence="2" id="KW-0378">Hydrolase</keyword>
<reference evidence="3 4" key="1">
    <citation type="submission" date="2017-03" db="EMBL/GenBank/DDBJ databases">
        <authorList>
            <person name="Afonso C.L."/>
            <person name="Miller P.J."/>
            <person name="Scott M.A."/>
            <person name="Spackman E."/>
            <person name="Goraichik I."/>
            <person name="Dimitrov K.M."/>
            <person name="Suarez D.L."/>
            <person name="Swayne D.E."/>
        </authorList>
    </citation>
    <scope>NUCLEOTIDE SEQUENCE [LARGE SCALE GENOMIC DNA]</scope>
    <source>
        <strain evidence="3 4">DNF00076</strain>
    </source>
</reference>
<dbReference type="GO" id="GO:0006508">
    <property type="term" value="P:proteolysis"/>
    <property type="evidence" value="ECO:0007669"/>
    <property type="project" value="InterPro"/>
</dbReference>
<dbReference type="PANTHER" id="PTHR30023:SF0">
    <property type="entry name" value="PENICILLIN-SENSITIVE CARBOXYPEPTIDASE A"/>
    <property type="match status" value="1"/>
</dbReference>
<dbReference type="GO" id="GO:0004185">
    <property type="term" value="F:serine-type carboxypeptidase activity"/>
    <property type="evidence" value="ECO:0007669"/>
    <property type="project" value="InterPro"/>
</dbReference>
<dbReference type="PANTHER" id="PTHR30023">
    <property type="entry name" value="D-ALANYL-D-ALANINE CARBOXYPEPTIDASE"/>
    <property type="match status" value="1"/>
</dbReference>
<evidence type="ECO:0000313" key="3">
    <source>
        <dbReference type="EMBL" id="PNP93627.1"/>
    </source>
</evidence>
<dbReference type="Gene3D" id="3.50.80.20">
    <property type="entry name" value="D-Ala-D-Ala carboxypeptidase C, peptidase S13"/>
    <property type="match status" value="1"/>
</dbReference>
<protein>
    <submittedName>
        <fullName evidence="3">Peptidase</fullName>
    </submittedName>
</protein>
<dbReference type="InterPro" id="IPR012338">
    <property type="entry name" value="Beta-lactam/transpept-like"/>
</dbReference>
<dbReference type="InterPro" id="IPR000667">
    <property type="entry name" value="Peptidase_S13"/>
</dbReference>
<accession>A0A2K0XGH7</accession>
<name>A0A2K0XGH7_9BACT</name>
<dbReference type="AlphaFoldDB" id="A0A2K0XGH7"/>
<dbReference type="EMBL" id="NBAX01000007">
    <property type="protein sequence ID" value="PNP93627.1"/>
    <property type="molecule type" value="Genomic_DNA"/>
</dbReference>
<comment type="similarity">
    <text evidence="1">Belongs to the peptidase S13 family.</text>
</comment>
<evidence type="ECO:0000256" key="2">
    <source>
        <dbReference type="ARBA" id="ARBA00022801"/>
    </source>
</evidence>
<dbReference type="GO" id="GO:0000270">
    <property type="term" value="P:peptidoglycan metabolic process"/>
    <property type="evidence" value="ECO:0007669"/>
    <property type="project" value="TreeGrafter"/>
</dbReference>
<organism evidence="3 4">
    <name type="scientific">Hoylesella timonensis</name>
    <dbReference type="NCBI Taxonomy" id="386414"/>
    <lineage>
        <taxon>Bacteria</taxon>
        <taxon>Pseudomonadati</taxon>
        <taxon>Bacteroidota</taxon>
        <taxon>Bacteroidia</taxon>
        <taxon>Bacteroidales</taxon>
        <taxon>Prevotellaceae</taxon>
        <taxon>Hoylesella</taxon>
    </lineage>
</organism>
<gene>
    <name evidence="3" type="ORF">BFS16_09400</name>
</gene>
<sequence>MRKIFRKMAVAPTSLLVLMGIVLLFMACGDKHRKETKEKQVDIAIDDSLRSRLAAFAQDPRVQGKFAFHVYDLTADKPVYGYHETLTQPSASCLKLLSGVAGLHLLGSDYMYITGLYQRGKVSDGVLQGDLTFKGSLDPQFTEQELVRFGQAAKKRGINRVDGKIFVDLVIQEPVKSEEHWYPWDLSFSRYGLFYKGAPRVMKSLKSVLRTQGIAFADSHVVLGTIPAGSKVIYRYGTPIHRIVKRMWKNSSNTQSTALLYTIGNRINTQADPTATGVAYLRKFLREDLGMTDTSLVVHDGCGLCTYNHLSPQALTAILVYGYKDKSIHTMLMQNLAIAGVDGSLAHEMTGPKTRGKIHAKTGTLSHPYGISSLAGYCRGSNGHDLAFAVMSSEMSVLDARVLQRRLCEKLVE</sequence>
<comment type="caution">
    <text evidence="3">The sequence shown here is derived from an EMBL/GenBank/DDBJ whole genome shotgun (WGS) entry which is preliminary data.</text>
</comment>